<feature type="non-terminal residue" evidence="2">
    <location>
        <position position="233"/>
    </location>
</feature>
<dbReference type="EMBL" id="JBBHLL010000583">
    <property type="protein sequence ID" value="KAK7799946.1"/>
    <property type="molecule type" value="Genomic_DNA"/>
</dbReference>
<name>A0AAW0HC59_MYOGA</name>
<organism evidence="2 3">
    <name type="scientific">Myodes glareolus</name>
    <name type="common">Bank vole</name>
    <name type="synonym">Clethrionomys glareolus</name>
    <dbReference type="NCBI Taxonomy" id="447135"/>
    <lineage>
        <taxon>Eukaryota</taxon>
        <taxon>Metazoa</taxon>
        <taxon>Chordata</taxon>
        <taxon>Craniata</taxon>
        <taxon>Vertebrata</taxon>
        <taxon>Euteleostomi</taxon>
        <taxon>Mammalia</taxon>
        <taxon>Eutheria</taxon>
        <taxon>Euarchontoglires</taxon>
        <taxon>Glires</taxon>
        <taxon>Rodentia</taxon>
        <taxon>Myomorpha</taxon>
        <taxon>Muroidea</taxon>
        <taxon>Cricetidae</taxon>
        <taxon>Arvicolinae</taxon>
        <taxon>Myodes</taxon>
    </lineage>
</organism>
<evidence type="ECO:0000313" key="3">
    <source>
        <dbReference type="Proteomes" id="UP001488838"/>
    </source>
</evidence>
<proteinExistence type="predicted"/>
<dbReference type="AlphaFoldDB" id="A0AAW0HC59"/>
<reference evidence="2 3" key="1">
    <citation type="journal article" date="2023" name="bioRxiv">
        <title>Conserved and derived expression patterns and positive selection on dental genes reveal complex evolutionary context of ever-growing rodent molars.</title>
        <authorList>
            <person name="Calamari Z.T."/>
            <person name="Song A."/>
            <person name="Cohen E."/>
            <person name="Akter M."/>
            <person name="Roy R.D."/>
            <person name="Hallikas O."/>
            <person name="Christensen M.M."/>
            <person name="Li P."/>
            <person name="Marangoni P."/>
            <person name="Jernvall J."/>
            <person name="Klein O.D."/>
        </authorList>
    </citation>
    <scope>NUCLEOTIDE SEQUENCE [LARGE SCALE GENOMIC DNA]</scope>
    <source>
        <strain evidence="2">V071</strain>
    </source>
</reference>
<feature type="region of interest" description="Disordered" evidence="1">
    <location>
        <begin position="168"/>
        <end position="187"/>
    </location>
</feature>
<keyword evidence="3" id="KW-1185">Reference proteome</keyword>
<feature type="non-terminal residue" evidence="2">
    <location>
        <position position="1"/>
    </location>
</feature>
<comment type="caution">
    <text evidence="2">The sequence shown here is derived from an EMBL/GenBank/DDBJ whole genome shotgun (WGS) entry which is preliminary data.</text>
</comment>
<protein>
    <submittedName>
        <fullName evidence="2">Uncharacterized protein</fullName>
    </submittedName>
</protein>
<evidence type="ECO:0000313" key="2">
    <source>
        <dbReference type="EMBL" id="KAK7799946.1"/>
    </source>
</evidence>
<sequence length="233" mass="25806">GWVGVCACSHTSALSRVPSRHPTPFTLFLVVCSPPDLLLLDSPFDFPVHFCLFYLPLLGQFNSKCLKVETKGRSKIKLKHEARKLQGKETLKTQLLRRRKPGGNEEFPEGLGGDRSCVSGQVTQTSILSGTVILTLKRHRAKLDGRLLHTGTMGEGVQDWRIETQSKVGSQLGKGPKSLKVQKGSHGKSVPFLPKNTLAFGLQDTWSDKMLDLESRFRCRLHVSVETDLPTCS</sequence>
<evidence type="ECO:0000256" key="1">
    <source>
        <dbReference type="SAM" id="MobiDB-lite"/>
    </source>
</evidence>
<accession>A0AAW0HC59</accession>
<dbReference type="Proteomes" id="UP001488838">
    <property type="component" value="Unassembled WGS sequence"/>
</dbReference>
<gene>
    <name evidence="2" type="ORF">U0070_012037</name>
</gene>